<comment type="caution">
    <text evidence="2">The sequence shown here is derived from an EMBL/GenBank/DDBJ whole genome shotgun (WGS) entry which is preliminary data.</text>
</comment>
<name>A0A1Q8S8T2_9PEZI</name>
<proteinExistence type="predicted"/>
<feature type="compositionally biased region" description="Basic and acidic residues" evidence="1">
    <location>
        <begin position="145"/>
        <end position="158"/>
    </location>
</feature>
<gene>
    <name evidence="2" type="ORF">CCHL11_02552</name>
</gene>
<feature type="region of interest" description="Disordered" evidence="1">
    <location>
        <begin position="188"/>
        <end position="212"/>
    </location>
</feature>
<evidence type="ECO:0000313" key="2">
    <source>
        <dbReference type="EMBL" id="OLN97849.1"/>
    </source>
</evidence>
<feature type="compositionally biased region" description="Polar residues" evidence="1">
    <location>
        <begin position="1"/>
        <end position="13"/>
    </location>
</feature>
<sequence>MAFTTQWAQGSRKSQGRYGDPDECDEDPLGRGLSDEFDKTLQVSLWNQAKRALDDCAETNSFKVAMAEILFSLTLKYADEQGDGHESLQGDEHNRHVMDTELRIQTAIDEGGHSVYLERGARRLHVLKRRSETFEKLSKGKARKERINDERDVHEGESEEKTTMKLVYWLAIMFDTIAAAVAERPVTVSDDESKEHSAEGAGNSNSSTTSESDERWNDRYIIRRHQRLAPLRWPCPEEAIARELRDAAPVKVLLFRKLTGIQSLSSRGASQQVIEDAIQDGLSVYLHWNLTYGPLFQDCIECHDSLPANVQSWYVCLLGHWLLAVMILADCVRLADEQDLSMPLRARDRAEAGLVEELRGTAMRAVSDLARVSTPREDGMSRLTEFHPAVTEGALLTEPWTMMLIRTFSMGGTLLLNAMKKAKNSGSFEGGPVTELYGRCEDCVRALWYLGRKSGLSRQVAGILVDDLRHERLQKLNIRTQSAEAGTF</sequence>
<protein>
    <submittedName>
        <fullName evidence="2">Regulatory protein alcR</fullName>
    </submittedName>
</protein>
<dbReference type="AlphaFoldDB" id="A0A1Q8S8T2"/>
<keyword evidence="3" id="KW-1185">Reference proteome</keyword>
<accession>A0A1Q8S8T2</accession>
<feature type="region of interest" description="Disordered" evidence="1">
    <location>
        <begin position="1"/>
        <end position="32"/>
    </location>
</feature>
<feature type="compositionally biased region" description="Low complexity" evidence="1">
    <location>
        <begin position="199"/>
        <end position="210"/>
    </location>
</feature>
<reference evidence="2 3" key="1">
    <citation type="submission" date="2016-11" db="EMBL/GenBank/DDBJ databases">
        <title>Draft Genome Assembly of Colletotrichum chlorophyti a pathogen of herbaceous plants.</title>
        <authorList>
            <person name="Gan P."/>
            <person name="Narusaka M."/>
            <person name="Tsushima A."/>
            <person name="Narusaka Y."/>
            <person name="Takano Y."/>
            <person name="Shirasu K."/>
        </authorList>
    </citation>
    <scope>NUCLEOTIDE SEQUENCE [LARGE SCALE GENOMIC DNA]</scope>
    <source>
        <strain evidence="2 3">NTL11</strain>
    </source>
</reference>
<organism evidence="2 3">
    <name type="scientific">Colletotrichum chlorophyti</name>
    <dbReference type="NCBI Taxonomy" id="708187"/>
    <lineage>
        <taxon>Eukaryota</taxon>
        <taxon>Fungi</taxon>
        <taxon>Dikarya</taxon>
        <taxon>Ascomycota</taxon>
        <taxon>Pezizomycotina</taxon>
        <taxon>Sordariomycetes</taxon>
        <taxon>Hypocreomycetidae</taxon>
        <taxon>Glomerellales</taxon>
        <taxon>Glomerellaceae</taxon>
        <taxon>Colletotrichum</taxon>
    </lineage>
</organism>
<feature type="region of interest" description="Disordered" evidence="1">
    <location>
        <begin position="138"/>
        <end position="158"/>
    </location>
</feature>
<dbReference type="STRING" id="708187.A0A1Q8S8T2"/>
<evidence type="ECO:0000256" key="1">
    <source>
        <dbReference type="SAM" id="MobiDB-lite"/>
    </source>
</evidence>
<dbReference type="OrthoDB" id="5958943at2759"/>
<dbReference type="Proteomes" id="UP000186583">
    <property type="component" value="Unassembled WGS sequence"/>
</dbReference>
<evidence type="ECO:0000313" key="3">
    <source>
        <dbReference type="Proteomes" id="UP000186583"/>
    </source>
</evidence>
<dbReference type="EMBL" id="MPGH01000002">
    <property type="protein sequence ID" value="OLN97849.1"/>
    <property type="molecule type" value="Genomic_DNA"/>
</dbReference>